<dbReference type="PROSITE" id="PS50126">
    <property type="entry name" value="S1"/>
    <property type="match status" value="1"/>
</dbReference>
<evidence type="ECO:0000259" key="8">
    <source>
        <dbReference type="PROSITE" id="PS50126"/>
    </source>
</evidence>
<dbReference type="GO" id="GO:0003723">
    <property type="term" value="F:RNA binding"/>
    <property type="evidence" value="ECO:0007669"/>
    <property type="project" value="UniProtKB-UniRule"/>
</dbReference>
<dbReference type="Gene3D" id="3.30.300.20">
    <property type="match status" value="2"/>
</dbReference>
<evidence type="ECO:0000256" key="1">
    <source>
        <dbReference type="ARBA" id="ARBA00022472"/>
    </source>
</evidence>
<dbReference type="FunFam" id="3.30.300.20:FF:000002">
    <property type="entry name" value="Transcription termination/antitermination protein NusA"/>
    <property type="match status" value="1"/>
</dbReference>
<keyword evidence="4 7" id="KW-0694">RNA-binding</keyword>
<sequence>MEKILDIVELIAYEKGLESSVVIELIKECMINVAQETLSENANFCVQIDEKERNLKLFQKIIVCKEDEEESCNHIPLSKAKEINPDLNVGDELNYEISLEDMSRNTINILFKNLEFKLQKMIEDQLFERLKSKVGKIVSGQVVRIDDEENTYVEIGEVRGILSMRNRIKGEKFKIGDTILSLLKNIRFSKNGMLIELSRTSPQFVVQLLHLEVPEIKDGEITIHKCARIPGDRAKIALSSLNPRIDPIGSTVGTKGVRINAISRELNGENIDCVEFNENPEIFIAKALSPAMISNVKILKDTEKPQAIITLTNDQKSKAIGKNGVNIRLASMLTGYDLQINEVGMQDLLEAQNQPQAEQRKVGLDALESLFKN</sequence>
<name>A0A1B1U655_9HELI</name>
<dbReference type="SUPFAM" id="SSF50249">
    <property type="entry name" value="Nucleic acid-binding proteins"/>
    <property type="match status" value="1"/>
</dbReference>
<comment type="subunit">
    <text evidence="7">Monomer. Binds directly to the core enzyme of the DNA-dependent RNA polymerase and to nascent RNA.</text>
</comment>
<comment type="similarity">
    <text evidence="7">Belongs to the NusA family.</text>
</comment>
<keyword evidence="5 7" id="KW-0805">Transcription regulation</keyword>
<dbReference type="GO" id="GO:0005829">
    <property type="term" value="C:cytosol"/>
    <property type="evidence" value="ECO:0007669"/>
    <property type="project" value="TreeGrafter"/>
</dbReference>
<dbReference type="InterPro" id="IPR009019">
    <property type="entry name" value="KH_sf_prok-type"/>
</dbReference>
<evidence type="ECO:0000256" key="4">
    <source>
        <dbReference type="ARBA" id="ARBA00022884"/>
    </source>
</evidence>
<dbReference type="KEGG" id="het:BBW65_04920"/>
<dbReference type="GO" id="GO:0031564">
    <property type="term" value="P:transcription antitermination"/>
    <property type="evidence" value="ECO:0007669"/>
    <property type="project" value="UniProtKB-UniRule"/>
</dbReference>
<dbReference type="CDD" id="cd02134">
    <property type="entry name" value="KH-II_NusA_rpt1"/>
    <property type="match status" value="1"/>
</dbReference>
<protein>
    <recommendedName>
        <fullName evidence="7">Transcription termination/antitermination protein NusA</fullName>
    </recommendedName>
</protein>
<dbReference type="Gene3D" id="2.40.50.140">
    <property type="entry name" value="Nucleic acid-binding proteins"/>
    <property type="match status" value="1"/>
</dbReference>
<keyword evidence="2 7" id="KW-0963">Cytoplasm</keyword>
<evidence type="ECO:0000256" key="5">
    <source>
        <dbReference type="ARBA" id="ARBA00023015"/>
    </source>
</evidence>
<feature type="domain" description="S1 motif" evidence="8">
    <location>
        <begin position="135"/>
        <end position="198"/>
    </location>
</feature>
<evidence type="ECO:0000256" key="2">
    <source>
        <dbReference type="ARBA" id="ARBA00022490"/>
    </source>
</evidence>
<organism evidence="9 10">
    <name type="scientific">Helicobacter enhydrae</name>
    <dbReference type="NCBI Taxonomy" id="222136"/>
    <lineage>
        <taxon>Bacteria</taxon>
        <taxon>Pseudomonadati</taxon>
        <taxon>Campylobacterota</taxon>
        <taxon>Epsilonproteobacteria</taxon>
        <taxon>Campylobacterales</taxon>
        <taxon>Helicobacteraceae</taxon>
        <taxon>Helicobacter</taxon>
    </lineage>
</organism>
<evidence type="ECO:0000256" key="3">
    <source>
        <dbReference type="ARBA" id="ARBA00022814"/>
    </source>
</evidence>
<dbReference type="Proteomes" id="UP000092884">
    <property type="component" value="Chromosome"/>
</dbReference>
<accession>A0A1B1U655</accession>
<comment type="function">
    <text evidence="7">Participates in both transcription termination and antitermination.</text>
</comment>
<proteinExistence type="inferred from homology"/>
<keyword evidence="3 7" id="KW-0889">Transcription antitermination</keyword>
<dbReference type="HAMAP" id="MF_00945_B">
    <property type="entry name" value="NusA_B"/>
    <property type="match status" value="1"/>
</dbReference>
<dbReference type="Gene3D" id="3.30.1480.10">
    <property type="entry name" value="NusA, N-terminal domain"/>
    <property type="match status" value="1"/>
</dbReference>
<dbReference type="InterPro" id="IPR036555">
    <property type="entry name" value="NusA_N_sf"/>
</dbReference>
<dbReference type="AlphaFoldDB" id="A0A1B1U655"/>
<keyword evidence="6 7" id="KW-0804">Transcription</keyword>
<keyword evidence="10" id="KW-1185">Reference proteome</keyword>
<dbReference type="InterPro" id="IPR013735">
    <property type="entry name" value="TF_NusA_N"/>
</dbReference>
<evidence type="ECO:0000256" key="7">
    <source>
        <dbReference type="HAMAP-Rule" id="MF_00945"/>
    </source>
</evidence>
<dbReference type="InterPro" id="IPR058582">
    <property type="entry name" value="KH_NusA_2nd"/>
</dbReference>
<dbReference type="GO" id="GO:0006353">
    <property type="term" value="P:DNA-templated transcription termination"/>
    <property type="evidence" value="ECO:0007669"/>
    <property type="project" value="UniProtKB-UniRule"/>
</dbReference>
<dbReference type="PANTHER" id="PTHR22648:SF0">
    <property type="entry name" value="TRANSCRIPTION TERMINATION_ANTITERMINATION PROTEIN NUSA"/>
    <property type="match status" value="1"/>
</dbReference>
<dbReference type="NCBIfam" id="TIGR01953">
    <property type="entry name" value="NusA"/>
    <property type="match status" value="1"/>
</dbReference>
<dbReference type="InterPro" id="IPR025249">
    <property type="entry name" value="TF_NusA_KH_1st"/>
</dbReference>
<keyword evidence="1 7" id="KW-0806">Transcription termination</keyword>
<reference evidence="10" key="1">
    <citation type="submission" date="2016-07" db="EMBL/GenBank/DDBJ databases">
        <authorList>
            <person name="Florea S."/>
            <person name="Webb J.S."/>
            <person name="Jaromczyk J."/>
            <person name="Schardl C.L."/>
        </authorList>
    </citation>
    <scope>NUCLEOTIDE SEQUENCE [LARGE SCALE GENOMIC DNA]</scope>
    <source>
        <strain evidence="10">MIT 01-6242</strain>
    </source>
</reference>
<dbReference type="InterPro" id="IPR010213">
    <property type="entry name" value="TF_NusA"/>
</dbReference>
<dbReference type="Pfam" id="PF13184">
    <property type="entry name" value="KH_NusA_1st"/>
    <property type="match status" value="1"/>
</dbReference>
<dbReference type="InterPro" id="IPR015946">
    <property type="entry name" value="KH_dom-like_a/b"/>
</dbReference>
<dbReference type="STRING" id="222136.BBW65_04920"/>
<dbReference type="InterPro" id="IPR012340">
    <property type="entry name" value="NA-bd_OB-fold"/>
</dbReference>
<gene>
    <name evidence="7" type="primary">nusA</name>
    <name evidence="9" type="ORF">BBW65_04920</name>
</gene>
<dbReference type="OrthoDB" id="9807233at2"/>
<dbReference type="GO" id="GO:0003700">
    <property type="term" value="F:DNA-binding transcription factor activity"/>
    <property type="evidence" value="ECO:0007669"/>
    <property type="project" value="InterPro"/>
</dbReference>
<dbReference type="SUPFAM" id="SSF54814">
    <property type="entry name" value="Prokaryotic type KH domain (KH-domain type II)"/>
    <property type="match status" value="2"/>
</dbReference>
<evidence type="ECO:0000256" key="6">
    <source>
        <dbReference type="ARBA" id="ARBA00023163"/>
    </source>
</evidence>
<dbReference type="CDD" id="cd22529">
    <property type="entry name" value="KH-II_NusA_rpt2"/>
    <property type="match status" value="1"/>
</dbReference>
<dbReference type="EMBL" id="CP016503">
    <property type="protein sequence ID" value="ANV98182.1"/>
    <property type="molecule type" value="Genomic_DNA"/>
</dbReference>
<dbReference type="SUPFAM" id="SSF69705">
    <property type="entry name" value="Transcription factor NusA, N-terminal domain"/>
    <property type="match status" value="1"/>
</dbReference>
<evidence type="ECO:0000313" key="9">
    <source>
        <dbReference type="EMBL" id="ANV98182.1"/>
    </source>
</evidence>
<dbReference type="Pfam" id="PF08529">
    <property type="entry name" value="NusA_N"/>
    <property type="match status" value="1"/>
</dbReference>
<comment type="subcellular location">
    <subcellularLocation>
        <location evidence="7">Cytoplasm</location>
    </subcellularLocation>
</comment>
<dbReference type="InterPro" id="IPR030842">
    <property type="entry name" value="TF_NusA_bacterial"/>
</dbReference>
<dbReference type="SMART" id="SM00316">
    <property type="entry name" value="S1"/>
    <property type="match status" value="1"/>
</dbReference>
<dbReference type="Pfam" id="PF26594">
    <property type="entry name" value="KH_NusA_2nd"/>
    <property type="match status" value="1"/>
</dbReference>
<dbReference type="PANTHER" id="PTHR22648">
    <property type="entry name" value="TRANSCRIPTION TERMINATION FACTOR NUSA"/>
    <property type="match status" value="1"/>
</dbReference>
<dbReference type="RefSeq" id="WP_066340533.1">
    <property type="nucleotide sequence ID" value="NZ_CP016503.1"/>
</dbReference>
<dbReference type="InterPro" id="IPR003029">
    <property type="entry name" value="S1_domain"/>
</dbReference>
<evidence type="ECO:0000313" key="10">
    <source>
        <dbReference type="Proteomes" id="UP000092884"/>
    </source>
</evidence>